<feature type="region of interest" description="Disordered" evidence="1">
    <location>
        <begin position="19"/>
        <end position="39"/>
    </location>
</feature>
<dbReference type="Proteomes" id="UP001240984">
    <property type="component" value="Unassembled WGS sequence"/>
</dbReference>
<comment type="caution">
    <text evidence="2">The sequence shown here is derived from an EMBL/GenBank/DDBJ whole genome shotgun (WGS) entry which is preliminary data.</text>
</comment>
<protein>
    <submittedName>
        <fullName evidence="2">Uncharacterized protein</fullName>
    </submittedName>
</protein>
<dbReference type="EMBL" id="JAUSRA010000001">
    <property type="protein sequence ID" value="MDP9792236.1"/>
    <property type="molecule type" value="Genomic_DNA"/>
</dbReference>
<organism evidence="2 3">
    <name type="scientific">Catenuloplanes nepalensis</name>
    <dbReference type="NCBI Taxonomy" id="587533"/>
    <lineage>
        <taxon>Bacteria</taxon>
        <taxon>Bacillati</taxon>
        <taxon>Actinomycetota</taxon>
        <taxon>Actinomycetes</taxon>
        <taxon>Micromonosporales</taxon>
        <taxon>Micromonosporaceae</taxon>
        <taxon>Catenuloplanes</taxon>
    </lineage>
</organism>
<accession>A0ABT9MLE1</accession>
<evidence type="ECO:0000313" key="3">
    <source>
        <dbReference type="Proteomes" id="UP001240984"/>
    </source>
</evidence>
<keyword evidence="3" id="KW-1185">Reference proteome</keyword>
<evidence type="ECO:0000256" key="1">
    <source>
        <dbReference type="SAM" id="MobiDB-lite"/>
    </source>
</evidence>
<reference evidence="2 3" key="1">
    <citation type="submission" date="2023-07" db="EMBL/GenBank/DDBJ databases">
        <title>Sequencing the genomes of 1000 actinobacteria strains.</title>
        <authorList>
            <person name="Klenk H.-P."/>
        </authorList>
    </citation>
    <scope>NUCLEOTIDE SEQUENCE [LARGE SCALE GENOMIC DNA]</scope>
    <source>
        <strain evidence="2 3">DSM 44710</strain>
    </source>
</reference>
<sequence>MARTIIDIDIDIDIDEETPRGRSARCEQAPSRTVRADRP</sequence>
<name>A0ABT9MLE1_9ACTN</name>
<proteinExistence type="predicted"/>
<gene>
    <name evidence="2" type="ORF">J2S43_000748</name>
</gene>
<evidence type="ECO:0000313" key="2">
    <source>
        <dbReference type="EMBL" id="MDP9792236.1"/>
    </source>
</evidence>